<dbReference type="Gene3D" id="1.10.10.10">
    <property type="entry name" value="Winged helix-like DNA-binding domain superfamily/Winged helix DNA-binding domain"/>
    <property type="match status" value="1"/>
</dbReference>
<dbReference type="InterPro" id="IPR058922">
    <property type="entry name" value="WHD_DRP"/>
</dbReference>
<gene>
    <name evidence="10" type="primary">LOC110799185</name>
</gene>
<evidence type="ECO:0000259" key="5">
    <source>
        <dbReference type="Pfam" id="PF00931"/>
    </source>
</evidence>
<dbReference type="Gene3D" id="3.80.10.10">
    <property type="entry name" value="Ribonuclease Inhibitor"/>
    <property type="match status" value="2"/>
</dbReference>
<sequence>MDIAGGLSIVQTVLQLLASPIWLETQSLLGVKSQHKKLKNTMSTIQNVLLDAEVQERLHNGRRTNVERGRLERLKEALYLADDLFDKLTTLAHRKQLMSGNNFSKEVSIFFSRFNQLSSAFTWSQEIKKIREMLDDIVKDHHHDFGLRHSVGLENNPRETHSFVCEEEDVIIGRNNDKKIIVDMLLDSSVEEDISFISIVGIGGLGKTTLAQLVYNDDRIGKEFPLKMWVCVSDDFNVKALVGETLVAVNPEIKPDGLNLEQLQLKLRKELNGKKYLLVLDDVWNEDCDKWRKLKTLLIGGRRGSRTIVTTRSKMVAEIVESTQIHELEGLSEENSWNLFERMALKPEELPMKPHLIEIGKEIVRKCANVPLAIRVVGSLLRGQGENRWQYLKNTDLANIKHDDQLNGIVPVLKISYYYLPFHLKNCFSYCAIFPKDYKIIKEDLICLWMAHGFIMSSDGESFEDVGEEYFKQLLQRCFFQDVERAEGTDEIVSCKMHDLIHDLAKEVSGTEILLFKYNTRCFSEKTLHIFIDRSTSEDSYSNLTKMKRMRSVLNINLRTPVMLSKVEYLRVLSLHNSSLKTLPDEIGKLLHLRFLDFSDNDCLSILPTSIAKLYNLQTLKLRNCYNLKELPRDLRKSVNLRYLDIQSCWGLTHMPWGMNSMTSLQKLTGFVLSGRTNVLNSGSGGVGELADLKMFDNHSDTMMIIVKKGVRKDAIEANGGGFLLKAQYLREISYLWSDDSRANNNSEALLQGLQPHPNIRKLKLDYYPGVRFPSWGVSSLNLQTCLPNLVQLEFYFCTRMKHLPLMGHLRHLKFLKLTHLSKVEYVVSSKINGDGDAATSADADLVLFPSLEKLGLWSMPKLKGWWKSKSESESNSYSYSLHQLSHLTIYDCCNLTTFPRCPELKEFKLNGVQRQPPFLPLLP</sequence>
<dbReference type="InterPro" id="IPR042197">
    <property type="entry name" value="Apaf_helical"/>
</dbReference>
<dbReference type="InterPro" id="IPR032675">
    <property type="entry name" value="LRR_dom_sf"/>
</dbReference>
<dbReference type="Gene3D" id="1.20.5.4130">
    <property type="match status" value="1"/>
</dbReference>
<feature type="domain" description="Disease resistance R13L4/SHOC-2-like LRR" evidence="8">
    <location>
        <begin position="550"/>
        <end position="832"/>
    </location>
</feature>
<dbReference type="PANTHER" id="PTHR36766">
    <property type="entry name" value="PLANT BROAD-SPECTRUM MILDEW RESISTANCE PROTEIN RPW8"/>
    <property type="match status" value="1"/>
</dbReference>
<reference evidence="9" key="1">
    <citation type="journal article" date="2021" name="Nat. Commun.">
        <title>Genomic analyses provide insights into spinach domestication and the genetic basis of agronomic traits.</title>
        <authorList>
            <person name="Cai X."/>
            <person name="Sun X."/>
            <person name="Xu C."/>
            <person name="Sun H."/>
            <person name="Wang X."/>
            <person name="Ge C."/>
            <person name="Zhang Z."/>
            <person name="Wang Q."/>
            <person name="Fei Z."/>
            <person name="Jiao C."/>
            <person name="Wang Q."/>
        </authorList>
    </citation>
    <scope>NUCLEOTIDE SEQUENCE [LARGE SCALE GENOMIC DNA]</scope>
    <source>
        <strain evidence="9">cv. Varoflay</strain>
    </source>
</reference>
<dbReference type="Pfam" id="PF18052">
    <property type="entry name" value="Rx_N"/>
    <property type="match status" value="1"/>
</dbReference>
<dbReference type="InterPro" id="IPR055414">
    <property type="entry name" value="LRR_R13L4/SHOC2-like"/>
</dbReference>
<accession>A0ABM3RTP9</accession>
<reference evidence="10" key="2">
    <citation type="submission" date="2025-08" db="UniProtKB">
        <authorList>
            <consortium name="RefSeq"/>
        </authorList>
    </citation>
    <scope>IDENTIFICATION</scope>
    <source>
        <tissue evidence="10">Leaf</tissue>
    </source>
</reference>
<dbReference type="Proteomes" id="UP000813463">
    <property type="component" value="Chromosome 4"/>
</dbReference>
<dbReference type="Pfam" id="PF00931">
    <property type="entry name" value="NB-ARC"/>
    <property type="match status" value="1"/>
</dbReference>
<evidence type="ECO:0000256" key="3">
    <source>
        <dbReference type="ARBA" id="ARBA00022821"/>
    </source>
</evidence>
<proteinExistence type="predicted"/>
<evidence type="ECO:0000259" key="6">
    <source>
        <dbReference type="Pfam" id="PF18052"/>
    </source>
</evidence>
<keyword evidence="4" id="KW-0067">ATP-binding</keyword>
<dbReference type="Gene3D" id="3.40.50.300">
    <property type="entry name" value="P-loop containing nucleotide triphosphate hydrolases"/>
    <property type="match status" value="1"/>
</dbReference>
<keyword evidence="9" id="KW-1185">Reference proteome</keyword>
<evidence type="ECO:0000256" key="1">
    <source>
        <dbReference type="ARBA" id="ARBA00022737"/>
    </source>
</evidence>
<feature type="domain" description="Disease resistance protein winged helix" evidence="7">
    <location>
        <begin position="433"/>
        <end position="505"/>
    </location>
</feature>
<feature type="domain" description="Disease resistance N-terminal" evidence="6">
    <location>
        <begin position="9"/>
        <end position="102"/>
    </location>
</feature>
<dbReference type="Pfam" id="PF23598">
    <property type="entry name" value="LRR_14"/>
    <property type="match status" value="1"/>
</dbReference>
<dbReference type="PANTHER" id="PTHR36766:SF35">
    <property type="entry name" value="DISEASE RESISTANCE PROTEIN RGA3"/>
    <property type="match status" value="1"/>
</dbReference>
<feature type="domain" description="NB-ARC" evidence="5">
    <location>
        <begin position="189"/>
        <end position="345"/>
    </location>
</feature>
<evidence type="ECO:0000256" key="2">
    <source>
        <dbReference type="ARBA" id="ARBA00022741"/>
    </source>
</evidence>
<dbReference type="InterPro" id="IPR036388">
    <property type="entry name" value="WH-like_DNA-bd_sf"/>
</dbReference>
<keyword evidence="2" id="KW-0547">Nucleotide-binding</keyword>
<dbReference type="RefSeq" id="XP_056698915.1">
    <property type="nucleotide sequence ID" value="XM_056842937.1"/>
</dbReference>
<organism evidence="9 10">
    <name type="scientific">Spinacia oleracea</name>
    <name type="common">Spinach</name>
    <dbReference type="NCBI Taxonomy" id="3562"/>
    <lineage>
        <taxon>Eukaryota</taxon>
        <taxon>Viridiplantae</taxon>
        <taxon>Streptophyta</taxon>
        <taxon>Embryophyta</taxon>
        <taxon>Tracheophyta</taxon>
        <taxon>Spermatophyta</taxon>
        <taxon>Magnoliopsida</taxon>
        <taxon>eudicotyledons</taxon>
        <taxon>Gunneridae</taxon>
        <taxon>Pentapetalae</taxon>
        <taxon>Caryophyllales</taxon>
        <taxon>Chenopodiaceae</taxon>
        <taxon>Chenopodioideae</taxon>
        <taxon>Anserineae</taxon>
        <taxon>Spinacia</taxon>
    </lineage>
</organism>
<name>A0ABM3RTP9_SPIOL</name>
<evidence type="ECO:0000313" key="9">
    <source>
        <dbReference type="Proteomes" id="UP000813463"/>
    </source>
</evidence>
<evidence type="ECO:0000256" key="4">
    <source>
        <dbReference type="ARBA" id="ARBA00022840"/>
    </source>
</evidence>
<dbReference type="PRINTS" id="PR00364">
    <property type="entry name" value="DISEASERSIST"/>
</dbReference>
<dbReference type="GeneID" id="110799185"/>
<protein>
    <submittedName>
        <fullName evidence="10">Disease resistance protein RGA1 isoform X1</fullName>
    </submittedName>
</protein>
<evidence type="ECO:0000259" key="8">
    <source>
        <dbReference type="Pfam" id="PF23598"/>
    </source>
</evidence>
<dbReference type="Gene3D" id="1.10.8.430">
    <property type="entry name" value="Helical domain of apoptotic protease-activating factors"/>
    <property type="match status" value="1"/>
</dbReference>
<dbReference type="SUPFAM" id="SSF52058">
    <property type="entry name" value="L domain-like"/>
    <property type="match status" value="1"/>
</dbReference>
<keyword evidence="1" id="KW-0677">Repeat</keyword>
<evidence type="ECO:0000313" key="10">
    <source>
        <dbReference type="RefSeq" id="XP_056698915.1"/>
    </source>
</evidence>
<keyword evidence="3" id="KW-0611">Plant defense</keyword>
<dbReference type="InterPro" id="IPR002182">
    <property type="entry name" value="NB-ARC"/>
</dbReference>
<evidence type="ECO:0000259" key="7">
    <source>
        <dbReference type="Pfam" id="PF23559"/>
    </source>
</evidence>
<dbReference type="Pfam" id="PF23559">
    <property type="entry name" value="WHD_DRP"/>
    <property type="match status" value="1"/>
</dbReference>
<dbReference type="InterPro" id="IPR027417">
    <property type="entry name" value="P-loop_NTPase"/>
</dbReference>
<dbReference type="SUPFAM" id="SSF52540">
    <property type="entry name" value="P-loop containing nucleoside triphosphate hydrolases"/>
    <property type="match status" value="1"/>
</dbReference>
<dbReference type="InterPro" id="IPR041118">
    <property type="entry name" value="Rx_N"/>
</dbReference>